<keyword evidence="3" id="KW-1185">Reference proteome</keyword>
<reference evidence="1 3" key="1">
    <citation type="journal article" date="2008" name="Science">
        <title>The Physcomitrella genome reveals evolutionary insights into the conquest of land by plants.</title>
        <authorList>
            <person name="Rensing S."/>
            <person name="Lang D."/>
            <person name="Zimmer A."/>
            <person name="Terry A."/>
            <person name="Salamov A."/>
            <person name="Shapiro H."/>
            <person name="Nishiyama T."/>
            <person name="Perroud P.-F."/>
            <person name="Lindquist E."/>
            <person name="Kamisugi Y."/>
            <person name="Tanahashi T."/>
            <person name="Sakakibara K."/>
            <person name="Fujita T."/>
            <person name="Oishi K."/>
            <person name="Shin-I T."/>
            <person name="Kuroki Y."/>
            <person name="Toyoda A."/>
            <person name="Suzuki Y."/>
            <person name="Hashimoto A."/>
            <person name="Yamaguchi K."/>
            <person name="Sugano A."/>
            <person name="Kohara Y."/>
            <person name="Fujiyama A."/>
            <person name="Anterola A."/>
            <person name="Aoki S."/>
            <person name="Ashton N."/>
            <person name="Barbazuk W.B."/>
            <person name="Barker E."/>
            <person name="Bennetzen J."/>
            <person name="Bezanilla M."/>
            <person name="Blankenship R."/>
            <person name="Cho S.H."/>
            <person name="Dutcher S."/>
            <person name="Estelle M."/>
            <person name="Fawcett J.A."/>
            <person name="Gundlach H."/>
            <person name="Hanada K."/>
            <person name="Heyl A."/>
            <person name="Hicks K.A."/>
            <person name="Hugh J."/>
            <person name="Lohr M."/>
            <person name="Mayer K."/>
            <person name="Melkozernov A."/>
            <person name="Murata T."/>
            <person name="Nelson D."/>
            <person name="Pils B."/>
            <person name="Prigge M."/>
            <person name="Reiss B."/>
            <person name="Renner T."/>
            <person name="Rombauts S."/>
            <person name="Rushton P."/>
            <person name="Sanderfoot A."/>
            <person name="Schween G."/>
            <person name="Shiu S.-H."/>
            <person name="Stueber K."/>
            <person name="Theodoulou F.L."/>
            <person name="Tu H."/>
            <person name="Van de Peer Y."/>
            <person name="Verrier P.J."/>
            <person name="Waters E."/>
            <person name="Wood A."/>
            <person name="Yang L."/>
            <person name="Cove D."/>
            <person name="Cuming A."/>
            <person name="Hasebe M."/>
            <person name="Lucas S."/>
            <person name="Mishler D.B."/>
            <person name="Reski R."/>
            <person name="Grigoriev I."/>
            <person name="Quatrano R.S."/>
            <person name="Boore J.L."/>
        </authorList>
    </citation>
    <scope>NUCLEOTIDE SEQUENCE [LARGE SCALE GENOMIC DNA]</scope>
    <source>
        <strain evidence="2 3">cv. Gransden 2004</strain>
    </source>
</reference>
<evidence type="ECO:0000313" key="1">
    <source>
        <dbReference type="EMBL" id="PNR60490.1"/>
    </source>
</evidence>
<reference evidence="2" key="3">
    <citation type="submission" date="2020-12" db="UniProtKB">
        <authorList>
            <consortium name="EnsemblPlants"/>
        </authorList>
    </citation>
    <scope>IDENTIFICATION</scope>
</reference>
<reference evidence="1 3" key="2">
    <citation type="journal article" date="2018" name="Plant J.">
        <title>The Physcomitrella patens chromosome-scale assembly reveals moss genome structure and evolution.</title>
        <authorList>
            <person name="Lang D."/>
            <person name="Ullrich K.K."/>
            <person name="Murat F."/>
            <person name="Fuchs J."/>
            <person name="Jenkins J."/>
            <person name="Haas F.B."/>
            <person name="Piednoel M."/>
            <person name="Gundlach H."/>
            <person name="Van Bel M."/>
            <person name="Meyberg R."/>
            <person name="Vives C."/>
            <person name="Morata J."/>
            <person name="Symeonidi A."/>
            <person name="Hiss M."/>
            <person name="Muchero W."/>
            <person name="Kamisugi Y."/>
            <person name="Saleh O."/>
            <person name="Blanc G."/>
            <person name="Decker E.L."/>
            <person name="van Gessel N."/>
            <person name="Grimwood J."/>
            <person name="Hayes R.D."/>
            <person name="Graham S.W."/>
            <person name="Gunter L.E."/>
            <person name="McDaniel S.F."/>
            <person name="Hoernstein S.N.W."/>
            <person name="Larsson A."/>
            <person name="Li F.W."/>
            <person name="Perroud P.F."/>
            <person name="Phillips J."/>
            <person name="Ranjan P."/>
            <person name="Rokshar D.S."/>
            <person name="Rothfels C.J."/>
            <person name="Schneider L."/>
            <person name="Shu S."/>
            <person name="Stevenson D.W."/>
            <person name="Thummler F."/>
            <person name="Tillich M."/>
            <person name="Villarreal Aguilar J.C."/>
            <person name="Widiez T."/>
            <person name="Wong G.K."/>
            <person name="Wymore A."/>
            <person name="Zhang Y."/>
            <person name="Zimmer A.D."/>
            <person name="Quatrano R.S."/>
            <person name="Mayer K.F.X."/>
            <person name="Goodstein D."/>
            <person name="Casacuberta J.M."/>
            <person name="Vandepoele K."/>
            <person name="Reski R."/>
            <person name="Cuming A.C."/>
            <person name="Tuskan G.A."/>
            <person name="Maumus F."/>
            <person name="Salse J."/>
            <person name="Schmutz J."/>
            <person name="Rensing S.A."/>
        </authorList>
    </citation>
    <scope>NUCLEOTIDE SEQUENCE [LARGE SCALE GENOMIC DNA]</scope>
    <source>
        <strain evidence="2 3">cv. Gransden 2004</strain>
    </source>
</reference>
<dbReference type="InParanoid" id="A0A2K1L386"/>
<dbReference type="Gramene" id="Pp3c2_27690V3.1">
    <property type="protein sequence ID" value="PAC:32935231.CDS.1"/>
    <property type="gene ID" value="Pp3c2_27690"/>
</dbReference>
<sequence length="57" mass="6689">MKKATNPDINQRTKHIMAHYHFTSKRIISIDIHLQFVSSIEQNTDFFTKPLGISLFQ</sequence>
<name>A0A2K1L386_PHYPA</name>
<dbReference type="EnsemblPlants" id="Pp3c2_27690V3.1">
    <property type="protein sequence ID" value="PAC:32935231.CDS.1"/>
    <property type="gene ID" value="Pp3c2_27690"/>
</dbReference>
<dbReference type="EMBL" id="ABEU02000002">
    <property type="protein sequence ID" value="PNR60490.1"/>
    <property type="molecule type" value="Genomic_DNA"/>
</dbReference>
<dbReference type="AlphaFoldDB" id="A0A2K1L386"/>
<accession>A0A2K1L386</accession>
<dbReference type="Proteomes" id="UP000006727">
    <property type="component" value="Chromosome 2"/>
</dbReference>
<organism evidence="1">
    <name type="scientific">Physcomitrium patens</name>
    <name type="common">Spreading-leaved earth moss</name>
    <name type="synonym">Physcomitrella patens</name>
    <dbReference type="NCBI Taxonomy" id="3218"/>
    <lineage>
        <taxon>Eukaryota</taxon>
        <taxon>Viridiplantae</taxon>
        <taxon>Streptophyta</taxon>
        <taxon>Embryophyta</taxon>
        <taxon>Bryophyta</taxon>
        <taxon>Bryophytina</taxon>
        <taxon>Bryopsida</taxon>
        <taxon>Funariidae</taxon>
        <taxon>Funariales</taxon>
        <taxon>Funariaceae</taxon>
        <taxon>Physcomitrium</taxon>
    </lineage>
</organism>
<gene>
    <name evidence="1" type="ORF">PHYPA_003283</name>
</gene>
<proteinExistence type="predicted"/>
<evidence type="ECO:0000313" key="2">
    <source>
        <dbReference type="EnsemblPlants" id="PAC:32935231.CDS.1"/>
    </source>
</evidence>
<evidence type="ECO:0000313" key="3">
    <source>
        <dbReference type="Proteomes" id="UP000006727"/>
    </source>
</evidence>
<protein>
    <submittedName>
        <fullName evidence="1 2">Uncharacterized protein</fullName>
    </submittedName>
</protein>